<feature type="compositionally biased region" description="Low complexity" evidence="1">
    <location>
        <begin position="195"/>
        <end position="204"/>
    </location>
</feature>
<dbReference type="InterPro" id="IPR038607">
    <property type="entry name" value="PhoD-like_sf"/>
</dbReference>
<name>A0AAN5Z539_FUSAU</name>
<feature type="compositionally biased region" description="Polar residues" evidence="1">
    <location>
        <begin position="722"/>
        <end position="738"/>
    </location>
</feature>
<evidence type="ECO:0000256" key="1">
    <source>
        <dbReference type="SAM" id="MobiDB-lite"/>
    </source>
</evidence>
<dbReference type="EMBL" id="JAAMOD010000255">
    <property type="protein sequence ID" value="KAF5233398.1"/>
    <property type="molecule type" value="Genomic_DNA"/>
</dbReference>
<feature type="compositionally biased region" description="Polar residues" evidence="1">
    <location>
        <begin position="46"/>
        <end position="74"/>
    </location>
</feature>
<feature type="domain" description="PhoD-like phosphatase" evidence="2">
    <location>
        <begin position="950"/>
        <end position="1209"/>
    </location>
</feature>
<feature type="region of interest" description="Disordered" evidence="1">
    <location>
        <begin position="1558"/>
        <end position="1595"/>
    </location>
</feature>
<feature type="domain" description="PhoD-like phosphatase" evidence="2">
    <location>
        <begin position="1217"/>
        <end position="1376"/>
    </location>
</feature>
<evidence type="ECO:0000259" key="2">
    <source>
        <dbReference type="Pfam" id="PF19050"/>
    </source>
</evidence>
<gene>
    <name evidence="3" type="ORF">FAUST_8208</name>
</gene>
<proteinExistence type="predicted"/>
<dbReference type="PANTHER" id="PTHR46689">
    <property type="entry name" value="MEMBRANE PROTEIN, PUTATIVE-RELATED"/>
    <property type="match status" value="1"/>
</dbReference>
<reference evidence="3 4" key="1">
    <citation type="submission" date="2020-02" db="EMBL/GenBank/DDBJ databases">
        <title>Identification and distribution of gene clusters putatively required for synthesis of sphingolipid metabolism inhibitors in phylogenetically diverse species of the filamentous fungus Fusarium.</title>
        <authorList>
            <person name="Kim H.-S."/>
            <person name="Busman M."/>
            <person name="Brown D.W."/>
            <person name="Divon H."/>
            <person name="Uhlig S."/>
            <person name="Proctor R.H."/>
        </authorList>
    </citation>
    <scope>NUCLEOTIDE SEQUENCE [LARGE SCALE GENOMIC DNA]</scope>
    <source>
        <strain evidence="3 4">NRRL 2903</strain>
    </source>
</reference>
<sequence>MSTPYWGQLPGPKVAQGHSRRRSESDNYTYNADRRSSLEAAPVRKSNPNRASSQTQGTEALSESTFSPYDSPTTPGFAPQGLAPRPSSYRRDLTVGESSKPRYNTRQQQQDYDDEPLSPAQDAPRGPPANYRHPYGNGGPSNTYTAPDPNPQDDDMEDDQYQRSSQRTGGQRYDQGQDDFSRRGSSASAYDQLPRRTTTTGGSSKRQKAYADDRSPLQRLELTLDSMTKEEKRARVEAAEKRARARQQAMKAGKQPASGPQVQQSQERKPSITYSERRPSGGGAFFSAGQPSAHRDASQNYSREAPREAQRDAQRDVSQDIYQDIPPQNAPREETASPFVYQELPPQVTVQRGHSHRRRSSVAQRPVDDMTFASGALRQPEEVEPAPMRMEPQSAVPRTVEPASGIPQRNLSFRERAARDNAQLPEQSAPMPMPMPQTQPVQAPAQSSGFSLTRSGSNKLRKPPPPELNYPRRVMSERRAPAGPPISKYCHQFDDDYYYDDQDDLLPARQIPQELPTRQNTREVTQELDDRFTREKELPPNPPQTTDAPIEFIPTRQQMPMPGDNQGIKRRVTDPAPRVQYADEDEFIPPPQRTKSIGTRLLGRKDDDGFQAQNQAAVLRKADRADSFSSESSEGHHVSNMVFKRPEEMVPGDGLYLPPQWLDEWRKGTVGTLSGSYLDIQDGPVAESDAHQAWWEQDKRKSFSAPRNAEAFDGEYDEQSKFTDPTVESNGANPTSAPTRFKPPLFMKCGPLLRYCGIKREKVPNRAGNLAEREMWRGSIMIVTQDSDSSYDIAPTLRLFVQSLDLLPAPPHSIKGDLSPEFIDPIAGHPKVGRRGETLYVRPVEYLEESKDLSRDETDAGLFEQTITPLELPGPDGPAELPGSFANRRKRAGADGEKVQKYKDIRGFRLHAERGCTFWRFNIEVELREGQQQRIAYRINRGPATGFWVPAKGETMNMMFHSCNGFSSSVKPDELSGPDPMWRDVLNNHQSRPFHLMIGGGDQIYNDCVSKECSLFKEWLNIRNPVHKHTAALTPEMQNELETFYLERYCMWFSQGLFGLANSQIPMVNMWDDHDIFDGYGSYPHHDMKSPIMSGLGAVAHKYYMLFQHQSIMTELENTEPSWILGNEPGPYINELGRSLFLSVGSKVGLLAVDCRTERTEHDVVSDKTWEKIMNRLYAEVRRGQVEHLLVLLGIPIAYPRLVWLENILTSRLMDPVKALGRTGVLGKALNNIDGGVEVLDDLNDHWTAKSHKQERSVVIEDLQDLAIDKSLRVTILSGDVHLAAVGQFYSNPKLGLAKHKDPRYMPNIISSAIANTPPPDLMADVLNKRNKVHHFDKQTDEDMIPLFQQGVDGKPRNNKHLLPHRNWCAIREWQPGTTPPPTPPGSDGRSSSPPPKGGLLRRLSLSRSKSTSSDTRPDFSRETVRGGSRPPVTRGGGSLFRSLSRRNSTSSERPPAAKLQRSMSVDQAPEGKKSGFFGFIRRPSQRRAADNGGMDGEWDDPYYDDPDYYEEPLSPRRGDPGPSGMRGGAAYDEYTEGDDSYFMAARPLQRAQTVGSRAMSHSREAVGPMAPMPRPGDFYRTPTGLSTKQKKQADKYSVDLEGGLDITLNVEINPKDPAGITKPYRLLVPKLFYDYENENENDAGAVPEQDPEMAQAGTAEAPEPTGFKRLLSFRKKAKNRPPPENDDYSEDDDDDIDVYRATSTTNKQHILNKARYDRDIRYEISLLFAHSRAWRHHVAPISVSYQFQDPKEPPVNRPCVISQRTARGAPTKNMGRRSWKAYGFKNGRTGYATVAAKFDFEAVVKLSSSAGTVLARDTAPKDAKPHHLVFVADPQIIDPHSYPGRPWPLNPLTVLITDNYLRRGYRAMQSRLHPDSLFFLGDLFDGGREWKTREGKFVDPKWGRGRSKDEKKLVESWHNTYGEDFWLHEYERFGDIFFKHFNDGGEVPGSWQRGRKLVASLPGNHDLGFGAQVQTSVRDRFEAFFGDVNRVDVIGNHTIVSVDSVSLSADTSEYKNKHDLKPIFGPVNEFLDGVKTLKRKAVEEELRHYYDLKGGLRYPHNVEELDRSKPTWGKSAEADKGDGPEFPTILLTHVPLYRAPGTPCGPQREHWPPTTPPKGQKEPVFPDNRNALSIVGGYQYQNVLNELDSIKLVKSIGNIKHVFSGDDHDYCEVVHSDAKENVREITVKSMSMAMGVPTPGFLMVSMFNPVDSKGKPLPGSPEQTIQTHMCLLPNQIHTYMEYIVFGVATLVLLVVRAALVPALSLTPFALEPEKHSSSSVLPVYKDKMDPPEASTYRNTTSSGTSAHHFPSRAAPRHGRSASPVQTSGRWQARRGGRNDKRWGWGSAGGPRIHLDDNLYTTGVQDKRIGGKKALGVIGRELWTTAWRVVWTVLLFFAYLAWKG</sequence>
<feature type="region of interest" description="Disordered" evidence="1">
    <location>
        <begin position="1642"/>
        <end position="1696"/>
    </location>
</feature>
<feature type="region of interest" description="Disordered" evidence="1">
    <location>
        <begin position="716"/>
        <end position="739"/>
    </location>
</feature>
<comment type="caution">
    <text evidence="3">The sequence shown here is derived from an EMBL/GenBank/DDBJ whole genome shotgun (WGS) entry which is preliminary data.</text>
</comment>
<protein>
    <recommendedName>
        <fullName evidence="2">PhoD-like phosphatase domain-containing protein</fullName>
    </recommendedName>
</protein>
<evidence type="ECO:0000313" key="4">
    <source>
        <dbReference type="Proteomes" id="UP000537989"/>
    </source>
</evidence>
<dbReference type="InterPro" id="IPR029052">
    <property type="entry name" value="Metallo-depent_PP-like"/>
</dbReference>
<feature type="region of interest" description="Disordered" evidence="1">
    <location>
        <begin position="2103"/>
        <end position="2124"/>
    </location>
</feature>
<dbReference type="PANTHER" id="PTHR46689:SF1">
    <property type="entry name" value="PHOD-LIKE PHOSPHATASE DOMAIN-CONTAINING PROTEIN"/>
    <property type="match status" value="1"/>
</dbReference>
<feature type="compositionally biased region" description="Low complexity" evidence="1">
    <location>
        <begin position="438"/>
        <end position="448"/>
    </location>
</feature>
<feature type="region of interest" description="Disordered" evidence="1">
    <location>
        <begin position="1"/>
        <end position="488"/>
    </location>
</feature>
<feature type="compositionally biased region" description="Low complexity" evidence="1">
    <location>
        <begin position="246"/>
        <end position="255"/>
    </location>
</feature>
<evidence type="ECO:0000313" key="3">
    <source>
        <dbReference type="EMBL" id="KAF5233398.1"/>
    </source>
</evidence>
<feature type="compositionally biased region" description="Polar residues" evidence="1">
    <location>
        <begin position="2296"/>
        <end position="2306"/>
    </location>
</feature>
<dbReference type="GO" id="GO:0016020">
    <property type="term" value="C:membrane"/>
    <property type="evidence" value="ECO:0007669"/>
    <property type="project" value="TreeGrafter"/>
</dbReference>
<feature type="region of interest" description="Disordered" evidence="1">
    <location>
        <begin position="2282"/>
        <end position="2347"/>
    </location>
</feature>
<feature type="region of interest" description="Disordered" evidence="1">
    <location>
        <begin position="509"/>
        <end position="549"/>
    </location>
</feature>
<feature type="compositionally biased region" description="Basic and acidic residues" evidence="1">
    <location>
        <begin position="266"/>
        <end position="279"/>
    </location>
</feature>
<organism evidence="3 4">
    <name type="scientific">Fusarium austroamericanum</name>
    <dbReference type="NCBI Taxonomy" id="282268"/>
    <lineage>
        <taxon>Eukaryota</taxon>
        <taxon>Fungi</taxon>
        <taxon>Dikarya</taxon>
        <taxon>Ascomycota</taxon>
        <taxon>Pezizomycotina</taxon>
        <taxon>Sordariomycetes</taxon>
        <taxon>Hypocreomycetidae</taxon>
        <taxon>Hypocreales</taxon>
        <taxon>Nectriaceae</taxon>
        <taxon>Fusarium</taxon>
    </lineage>
</organism>
<feature type="compositionally biased region" description="Basic and acidic residues" evidence="1">
    <location>
        <begin position="520"/>
        <end position="538"/>
    </location>
</feature>
<feature type="compositionally biased region" description="Basic and acidic residues" evidence="1">
    <location>
        <begin position="227"/>
        <end position="242"/>
    </location>
</feature>
<dbReference type="Gene3D" id="3.60.21.70">
    <property type="entry name" value="PhoD-like phosphatase"/>
    <property type="match status" value="1"/>
</dbReference>
<feature type="region of interest" description="Disordered" evidence="1">
    <location>
        <begin position="1372"/>
        <end position="1533"/>
    </location>
</feature>
<dbReference type="InterPro" id="IPR043904">
    <property type="entry name" value="PhoD_2-like"/>
</dbReference>
<accession>A0AAN5Z539</accession>
<feature type="compositionally biased region" description="Acidic residues" evidence="1">
    <location>
        <begin position="1497"/>
        <end position="1511"/>
    </location>
</feature>
<dbReference type="InterPro" id="IPR018946">
    <property type="entry name" value="PhoD-like_MPP"/>
</dbReference>
<dbReference type="CDD" id="cd07389">
    <property type="entry name" value="MPP_PhoD"/>
    <property type="match status" value="1"/>
</dbReference>
<feature type="compositionally biased region" description="Polar residues" evidence="1">
    <location>
        <begin position="101"/>
        <end position="110"/>
    </location>
</feature>
<feature type="compositionally biased region" description="Acidic residues" evidence="1">
    <location>
        <begin position="1685"/>
        <end position="1696"/>
    </location>
</feature>
<feature type="compositionally biased region" description="Basic and acidic residues" evidence="1">
    <location>
        <begin position="1416"/>
        <end position="1425"/>
    </location>
</feature>
<dbReference type="Proteomes" id="UP000537989">
    <property type="component" value="Unassembled WGS sequence"/>
</dbReference>
<dbReference type="SUPFAM" id="SSF56300">
    <property type="entry name" value="Metallo-dependent phosphatases"/>
    <property type="match status" value="2"/>
</dbReference>
<feature type="compositionally biased region" description="Low complexity" evidence="1">
    <location>
        <begin position="1386"/>
        <end position="1415"/>
    </location>
</feature>
<feature type="compositionally biased region" description="Basic and acidic residues" evidence="1">
    <location>
        <begin position="304"/>
        <end position="318"/>
    </location>
</feature>
<feature type="compositionally biased region" description="Polar residues" evidence="1">
    <location>
        <begin position="449"/>
        <end position="458"/>
    </location>
</feature>
<dbReference type="Pfam" id="PF19050">
    <property type="entry name" value="PhoD_2"/>
    <property type="match status" value="2"/>
</dbReference>
<keyword evidence="4" id="KW-1185">Reference proteome</keyword>